<protein>
    <submittedName>
        <fullName evidence="3">Conjugal transfer protein</fullName>
    </submittedName>
</protein>
<evidence type="ECO:0000256" key="2">
    <source>
        <dbReference type="SAM" id="Phobius"/>
    </source>
</evidence>
<reference evidence="3 4" key="1">
    <citation type="submission" date="2024-10" db="EMBL/GenBank/DDBJ databases">
        <title>The Natural Products Discovery Center: Release of the First 8490 Sequenced Strains for Exploring Actinobacteria Biosynthetic Diversity.</title>
        <authorList>
            <person name="Kalkreuter E."/>
            <person name="Kautsar S.A."/>
            <person name="Yang D."/>
            <person name="Bader C.D."/>
            <person name="Teijaro C.N."/>
            <person name="Fluegel L."/>
            <person name="Davis C.M."/>
            <person name="Simpson J.R."/>
            <person name="Lauterbach L."/>
            <person name="Steele A.D."/>
            <person name="Gui C."/>
            <person name="Meng S."/>
            <person name="Li G."/>
            <person name="Viehrig K."/>
            <person name="Ye F."/>
            <person name="Su P."/>
            <person name="Kiefer A.F."/>
            <person name="Nichols A."/>
            <person name="Cepeda A.J."/>
            <person name="Yan W."/>
            <person name="Fan B."/>
            <person name="Jiang Y."/>
            <person name="Adhikari A."/>
            <person name="Zheng C.-J."/>
            <person name="Schuster L."/>
            <person name="Cowan T.M."/>
            <person name="Smanski M.J."/>
            <person name="Chevrette M.G."/>
            <person name="De Carvalho L.P.S."/>
            <person name="Shen B."/>
        </authorList>
    </citation>
    <scope>NUCLEOTIDE SEQUENCE [LARGE SCALE GENOMIC DNA]</scope>
    <source>
        <strain evidence="3 4">NPDC013366</strain>
    </source>
</reference>
<accession>A0ABW6YTA2</accession>
<keyword evidence="2" id="KW-0472">Membrane</keyword>
<dbReference type="EMBL" id="JBICBM010000003">
    <property type="protein sequence ID" value="MFF9881574.1"/>
    <property type="molecule type" value="Genomic_DNA"/>
</dbReference>
<feature type="region of interest" description="Disordered" evidence="1">
    <location>
        <begin position="211"/>
        <end position="243"/>
    </location>
</feature>
<organism evidence="3 4">
    <name type="scientific">Streptomyces eurythermus</name>
    <dbReference type="NCBI Taxonomy" id="42237"/>
    <lineage>
        <taxon>Bacteria</taxon>
        <taxon>Bacillati</taxon>
        <taxon>Actinomycetota</taxon>
        <taxon>Actinomycetes</taxon>
        <taxon>Kitasatosporales</taxon>
        <taxon>Streptomycetaceae</taxon>
        <taxon>Streptomyces</taxon>
    </lineage>
</organism>
<sequence length="380" mass="40283">MNRKLTRAQKVVLGAAFVIMAAVGGFGGYGTFSNIGHAYGTGTALGAVAAGEGATAVLGLVLLGLTMLGQSSPRMVRLGLWALPAAASVMAAMAGPDAGRTVIYAVTPMGMCVSAEGMAFLARRIVVHTDGRDAEAEARTAAVVRRLAYHRAVAANHPSKRHRTWSDRRSWSLARKVGTGDHTLGVRLIDVQRERLTSGADAALAEMFTTPIEPPAPPTAAPIDTADSNAEESTQSGVFQSTADVPESTPVTVTLTRLPVPDPIPVDAGKSTLPLKPVRALAAPIESASVTPIRSTRPVAAESTRPHRMTFKVPESAKSPRPRRTPEQLLTEAMELTEGWPQKDITAERLRREMRISPERARMLRDVLLGKTAPAEEASA</sequence>
<keyword evidence="4" id="KW-1185">Reference proteome</keyword>
<name>A0ABW6YTA2_9ACTN</name>
<comment type="caution">
    <text evidence="3">The sequence shown here is derived from an EMBL/GenBank/DDBJ whole genome shotgun (WGS) entry which is preliminary data.</text>
</comment>
<evidence type="ECO:0000313" key="4">
    <source>
        <dbReference type="Proteomes" id="UP001603418"/>
    </source>
</evidence>
<evidence type="ECO:0000256" key="1">
    <source>
        <dbReference type="SAM" id="MobiDB-lite"/>
    </source>
</evidence>
<evidence type="ECO:0000313" key="3">
    <source>
        <dbReference type="EMBL" id="MFF9881574.1"/>
    </source>
</evidence>
<feature type="transmembrane region" description="Helical" evidence="2">
    <location>
        <begin position="12"/>
        <end position="32"/>
    </location>
</feature>
<gene>
    <name evidence="3" type="ORF">ACF1HC_08145</name>
</gene>
<feature type="compositionally biased region" description="Polar residues" evidence="1">
    <location>
        <begin position="231"/>
        <end position="243"/>
    </location>
</feature>
<feature type="transmembrane region" description="Helical" evidence="2">
    <location>
        <begin position="78"/>
        <end position="96"/>
    </location>
</feature>
<keyword evidence="2" id="KW-1133">Transmembrane helix</keyword>
<dbReference type="Proteomes" id="UP001603418">
    <property type="component" value="Unassembled WGS sequence"/>
</dbReference>
<proteinExistence type="predicted"/>
<dbReference type="RefSeq" id="WP_030786018.1">
    <property type="nucleotide sequence ID" value="NZ_JBFACJ010000003.1"/>
</dbReference>
<keyword evidence="2" id="KW-0812">Transmembrane</keyword>
<feature type="transmembrane region" description="Helical" evidence="2">
    <location>
        <begin position="44"/>
        <end position="66"/>
    </location>
</feature>